<keyword evidence="1" id="KW-0004">4Fe-4S</keyword>
<dbReference type="AlphaFoldDB" id="B2KDT4"/>
<accession>B2KDT4</accession>
<evidence type="ECO:0000259" key="6">
    <source>
        <dbReference type="PROSITE" id="PS51379"/>
    </source>
</evidence>
<evidence type="ECO:0000313" key="7">
    <source>
        <dbReference type="EMBL" id="ACC98680.1"/>
    </source>
</evidence>
<organism evidence="7 8">
    <name type="scientific">Elusimicrobium minutum (strain Pei191)</name>
    <dbReference type="NCBI Taxonomy" id="445932"/>
    <lineage>
        <taxon>Bacteria</taxon>
        <taxon>Pseudomonadati</taxon>
        <taxon>Elusimicrobiota</taxon>
        <taxon>Elusimicrobia</taxon>
        <taxon>Elusimicrobiales</taxon>
        <taxon>Elusimicrobiaceae</taxon>
        <taxon>Elusimicrobium</taxon>
    </lineage>
</organism>
<dbReference type="HOGENOM" id="CLU_067218_4_6_0"/>
<dbReference type="GO" id="GO:0046872">
    <property type="term" value="F:metal ion binding"/>
    <property type="evidence" value="ECO:0007669"/>
    <property type="project" value="UniProtKB-KW"/>
</dbReference>
<dbReference type="PANTHER" id="PTHR10849">
    <property type="entry name" value="NADH DEHYDROGENASE UBIQUINONE IRON-SULFUR PROTEIN 8, MITOCHONDRIAL"/>
    <property type="match status" value="1"/>
</dbReference>
<protein>
    <submittedName>
        <fullName evidence="7">Ech hydrogenase subunit F</fullName>
    </submittedName>
</protein>
<dbReference type="InterPro" id="IPR017900">
    <property type="entry name" value="4Fe4S_Fe_S_CS"/>
</dbReference>
<gene>
    <name evidence="7" type="ordered locus">Emin_1128</name>
</gene>
<feature type="domain" description="4Fe-4S ferredoxin-type" evidence="6">
    <location>
        <begin position="87"/>
        <end position="116"/>
    </location>
</feature>
<dbReference type="KEGG" id="emi:Emin_1128"/>
<dbReference type="OrthoDB" id="9803192at2"/>
<evidence type="ECO:0000256" key="4">
    <source>
        <dbReference type="ARBA" id="ARBA00023004"/>
    </source>
</evidence>
<dbReference type="PROSITE" id="PS00198">
    <property type="entry name" value="4FE4S_FER_1"/>
    <property type="match status" value="2"/>
</dbReference>
<dbReference type="PANTHER" id="PTHR10849:SF35">
    <property type="entry name" value="FORMATE HYDROGENLYASE SUBUNIT 6-RELATED"/>
    <property type="match status" value="1"/>
</dbReference>
<reference evidence="7 8" key="1">
    <citation type="journal article" date="2009" name="Appl. Environ. Microbiol.">
        <title>Genomic analysis of 'Elusimicrobium minutum,' the first cultivated representative of the phylum 'Elusimicrobia' (formerly termite group 1).</title>
        <authorList>
            <person name="Herlemann D.P.R."/>
            <person name="Geissinger O."/>
            <person name="Ikeda-Ohtsubo W."/>
            <person name="Kunin V."/>
            <person name="Sun H."/>
            <person name="Lapidus A."/>
            <person name="Hugenholtz P."/>
            <person name="Brune A."/>
        </authorList>
    </citation>
    <scope>NUCLEOTIDE SEQUENCE [LARGE SCALE GENOMIC DNA]</scope>
    <source>
        <strain evidence="7 8">Pei191</strain>
    </source>
</reference>
<feature type="domain" description="4Fe-4S ferredoxin-type" evidence="6">
    <location>
        <begin position="37"/>
        <end position="66"/>
    </location>
</feature>
<evidence type="ECO:0000256" key="5">
    <source>
        <dbReference type="ARBA" id="ARBA00023014"/>
    </source>
</evidence>
<dbReference type="GO" id="GO:0003954">
    <property type="term" value="F:NADH dehydrogenase activity"/>
    <property type="evidence" value="ECO:0007669"/>
    <property type="project" value="TreeGrafter"/>
</dbReference>
<dbReference type="STRING" id="445932.Emin_1128"/>
<dbReference type="Gene3D" id="3.30.70.3270">
    <property type="match status" value="1"/>
</dbReference>
<dbReference type="Pfam" id="PF12838">
    <property type="entry name" value="Fer4_7"/>
    <property type="match status" value="1"/>
</dbReference>
<keyword evidence="5" id="KW-0411">Iron-sulfur</keyword>
<dbReference type="GO" id="GO:0016020">
    <property type="term" value="C:membrane"/>
    <property type="evidence" value="ECO:0007669"/>
    <property type="project" value="InterPro"/>
</dbReference>
<dbReference type="GO" id="GO:0051539">
    <property type="term" value="F:4 iron, 4 sulfur cluster binding"/>
    <property type="evidence" value="ECO:0007669"/>
    <property type="project" value="UniProtKB-KW"/>
</dbReference>
<dbReference type="PROSITE" id="PS51379">
    <property type="entry name" value="4FE4S_FER_2"/>
    <property type="match status" value="2"/>
</dbReference>
<dbReference type="RefSeq" id="WP_012415295.1">
    <property type="nucleotide sequence ID" value="NC_010644.1"/>
</dbReference>
<evidence type="ECO:0000313" key="8">
    <source>
        <dbReference type="Proteomes" id="UP000001029"/>
    </source>
</evidence>
<name>B2KDT4_ELUMP</name>
<evidence type="ECO:0000256" key="2">
    <source>
        <dbReference type="ARBA" id="ARBA00022723"/>
    </source>
</evidence>
<keyword evidence="8" id="KW-1185">Reference proteome</keyword>
<dbReference type="SUPFAM" id="SSF46548">
    <property type="entry name" value="alpha-helical ferredoxin"/>
    <property type="match status" value="1"/>
</dbReference>
<dbReference type="EMBL" id="CP001055">
    <property type="protein sequence ID" value="ACC98680.1"/>
    <property type="molecule type" value="Genomic_DNA"/>
</dbReference>
<dbReference type="GO" id="GO:0009060">
    <property type="term" value="P:aerobic respiration"/>
    <property type="evidence" value="ECO:0007669"/>
    <property type="project" value="TreeGrafter"/>
</dbReference>
<evidence type="ECO:0000256" key="1">
    <source>
        <dbReference type="ARBA" id="ARBA00022485"/>
    </source>
</evidence>
<evidence type="ECO:0000256" key="3">
    <source>
        <dbReference type="ARBA" id="ARBA00022737"/>
    </source>
</evidence>
<keyword evidence="4" id="KW-0408">Iron</keyword>
<sequence length="140" mass="15937">MAHPLKALKEVINNLFTKHSTIEYPYKKIETAETYRARIKFTPENCIGCNICVRNCPANAIKITQINPQDKPQALEGGKVIPAKRKFKCVIDLGRCIYCAQCVESCPKKALYASTEFELAAFDKKDLQDEFKHPEEDINK</sequence>
<dbReference type="Proteomes" id="UP000001029">
    <property type="component" value="Chromosome"/>
</dbReference>
<dbReference type="InterPro" id="IPR017896">
    <property type="entry name" value="4Fe4S_Fe-S-bd"/>
</dbReference>
<keyword evidence="3" id="KW-0677">Repeat</keyword>
<keyword evidence="2" id="KW-0479">Metal-binding</keyword>
<proteinExistence type="predicted"/>
<dbReference type="InterPro" id="IPR010226">
    <property type="entry name" value="NADH_quinone_OxRdtase_chainI"/>
</dbReference>